<dbReference type="Gene3D" id="3.40.50.20">
    <property type="match status" value="1"/>
</dbReference>
<dbReference type="GO" id="GO:0018169">
    <property type="term" value="F:ribosomal S6-glutamic acid ligase activity"/>
    <property type="evidence" value="ECO:0007669"/>
    <property type="project" value="TreeGrafter"/>
</dbReference>
<dbReference type="Proteomes" id="UP000634660">
    <property type="component" value="Unassembled WGS sequence"/>
</dbReference>
<reference evidence="4" key="3">
    <citation type="submission" date="2020-09" db="EMBL/GenBank/DDBJ databases">
        <authorList>
            <person name="Sun Q."/>
            <person name="Ohkuma M."/>
        </authorList>
    </citation>
    <scope>NUCLEOTIDE SEQUENCE</scope>
    <source>
        <strain evidence="4">JCM 4834</strain>
    </source>
</reference>
<dbReference type="KEGG" id="ssub:CP968_30710"/>
<dbReference type="EMBL" id="BMVX01000012">
    <property type="protein sequence ID" value="GGZ73000.1"/>
    <property type="molecule type" value="Genomic_DNA"/>
</dbReference>
<dbReference type="GO" id="GO:0009432">
    <property type="term" value="P:SOS response"/>
    <property type="evidence" value="ECO:0007669"/>
    <property type="project" value="TreeGrafter"/>
</dbReference>
<organism evidence="5 6">
    <name type="scientific">Streptomyces subrutilus</name>
    <dbReference type="NCBI Taxonomy" id="36818"/>
    <lineage>
        <taxon>Bacteria</taxon>
        <taxon>Bacillati</taxon>
        <taxon>Actinomycetota</taxon>
        <taxon>Actinomycetes</taxon>
        <taxon>Kitasatosporales</taxon>
        <taxon>Streptomycetaceae</taxon>
        <taxon>Streptomyces</taxon>
    </lineage>
</organism>
<dbReference type="InterPro" id="IPR013651">
    <property type="entry name" value="ATP-grasp_RimK-type"/>
</dbReference>
<keyword evidence="1" id="KW-0547">Nucleotide-binding</keyword>
<evidence type="ECO:0000313" key="6">
    <source>
        <dbReference type="Proteomes" id="UP000326831"/>
    </source>
</evidence>
<dbReference type="OrthoDB" id="4329754at2"/>
<dbReference type="RefSeq" id="WP_150521067.1">
    <property type="nucleotide sequence ID" value="NZ_BMVX01000012.1"/>
</dbReference>
<dbReference type="PROSITE" id="PS50975">
    <property type="entry name" value="ATP_GRASP"/>
    <property type="match status" value="1"/>
</dbReference>
<keyword evidence="1" id="KW-0067">ATP-binding</keyword>
<dbReference type="Gene3D" id="3.30.470.20">
    <property type="entry name" value="ATP-grasp fold, B domain"/>
    <property type="match status" value="1"/>
</dbReference>
<name>A0A5P2UX00_9ACTN</name>
<keyword evidence="6" id="KW-1185">Reference proteome</keyword>
<evidence type="ECO:0000313" key="4">
    <source>
        <dbReference type="EMBL" id="GGZ73000.1"/>
    </source>
</evidence>
<dbReference type="Proteomes" id="UP000326831">
    <property type="component" value="Chromosome"/>
</dbReference>
<dbReference type="EMBL" id="CP023701">
    <property type="protein sequence ID" value="QEU82064.1"/>
    <property type="molecule type" value="Genomic_DNA"/>
</dbReference>
<proteinExistence type="predicted"/>
<accession>A0A5P2UX00</accession>
<dbReference type="Pfam" id="PF08443">
    <property type="entry name" value="RimK"/>
    <property type="match status" value="1"/>
</dbReference>
<dbReference type="AlphaFoldDB" id="A0A5P2UX00"/>
<dbReference type="GO" id="GO:0005737">
    <property type="term" value="C:cytoplasm"/>
    <property type="evidence" value="ECO:0007669"/>
    <property type="project" value="TreeGrafter"/>
</dbReference>
<sequence>MRIGLITPEPGHPLLAAASALLTAAGHHVEAVDPLAADPPGPRDARPAADAYLLKSRTPRALALARALEERGAAVVNSAAATRRCQDRTEMAEIALRAGLPFAATRTVGPLGPWAAGRTLAAPLVVKSRHSRRGDLVALVHDTSQLAELAGRWPQEPVVVQDFTANSGWDHKLWAIGDEVFAALRRSELSPAGRGPTHTLGPGELPPGWAALVRATGAAFALDVYGVDVIDAGDGTPLIVDVNAFPGIRGQGGAPEALAALALRRAAERTAGAPGASPPPVAAGPGRAPA</sequence>
<dbReference type="PANTHER" id="PTHR21621:SF0">
    <property type="entry name" value="BETA-CITRYLGLUTAMATE SYNTHASE B-RELATED"/>
    <property type="match status" value="1"/>
</dbReference>
<dbReference type="InterPro" id="IPR011761">
    <property type="entry name" value="ATP-grasp"/>
</dbReference>
<evidence type="ECO:0000256" key="2">
    <source>
        <dbReference type="SAM" id="MobiDB-lite"/>
    </source>
</evidence>
<gene>
    <name evidence="5" type="ORF">CP968_30710</name>
    <name evidence="4" type="ORF">GCM10010371_36220</name>
</gene>
<dbReference type="PANTHER" id="PTHR21621">
    <property type="entry name" value="RIBOSOMAL PROTEIN S6 MODIFICATION PROTEIN"/>
    <property type="match status" value="1"/>
</dbReference>
<protein>
    <submittedName>
        <fullName evidence="5">Alpha-L-glutamate ligase</fullName>
    </submittedName>
</protein>
<evidence type="ECO:0000313" key="5">
    <source>
        <dbReference type="EMBL" id="QEU82064.1"/>
    </source>
</evidence>
<feature type="region of interest" description="Disordered" evidence="2">
    <location>
        <begin position="268"/>
        <end position="290"/>
    </location>
</feature>
<dbReference type="GO" id="GO:0005524">
    <property type="term" value="F:ATP binding"/>
    <property type="evidence" value="ECO:0007669"/>
    <property type="project" value="UniProtKB-UniRule"/>
</dbReference>
<dbReference type="GO" id="GO:0046872">
    <property type="term" value="F:metal ion binding"/>
    <property type="evidence" value="ECO:0007669"/>
    <property type="project" value="InterPro"/>
</dbReference>
<evidence type="ECO:0000259" key="3">
    <source>
        <dbReference type="PROSITE" id="PS50975"/>
    </source>
</evidence>
<reference evidence="4" key="1">
    <citation type="journal article" date="2014" name="Int. J. Syst. Evol. Microbiol.">
        <title>Complete genome sequence of Corynebacterium casei LMG S-19264T (=DSM 44701T), isolated from a smear-ripened cheese.</title>
        <authorList>
            <consortium name="US DOE Joint Genome Institute (JGI-PGF)"/>
            <person name="Walter F."/>
            <person name="Albersmeier A."/>
            <person name="Kalinowski J."/>
            <person name="Ruckert C."/>
        </authorList>
    </citation>
    <scope>NUCLEOTIDE SEQUENCE</scope>
    <source>
        <strain evidence="4">JCM 4834</strain>
    </source>
</reference>
<evidence type="ECO:0000256" key="1">
    <source>
        <dbReference type="PROSITE-ProRule" id="PRU00409"/>
    </source>
</evidence>
<keyword evidence="5" id="KW-0436">Ligase</keyword>
<feature type="domain" description="ATP-grasp" evidence="3">
    <location>
        <begin position="92"/>
        <end position="272"/>
    </location>
</feature>
<reference evidence="5 6" key="2">
    <citation type="submission" date="2017-09" db="EMBL/GenBank/DDBJ databases">
        <authorList>
            <person name="Lee N."/>
            <person name="Cho B.-K."/>
        </authorList>
    </citation>
    <scope>NUCLEOTIDE SEQUENCE [LARGE SCALE GENOMIC DNA]</scope>
    <source>
        <strain evidence="5 6">ATCC 27467</strain>
    </source>
</reference>
<dbReference type="SUPFAM" id="SSF56059">
    <property type="entry name" value="Glutathione synthetase ATP-binding domain-like"/>
    <property type="match status" value="1"/>
</dbReference>